<gene>
    <name evidence="3" type="primary">100679299</name>
</gene>
<reference evidence="3" key="1">
    <citation type="submission" date="2021-01" db="UniProtKB">
        <authorList>
            <consortium name="EnsemblMetazoa"/>
        </authorList>
    </citation>
    <scope>IDENTIFICATION</scope>
</reference>
<name>A0A7M7GCN5_NASVI</name>
<dbReference type="FunCoup" id="A0A7M7GCN5">
    <property type="interactions" value="1"/>
</dbReference>
<dbReference type="InParanoid" id="A0A7M7GCN5"/>
<protein>
    <recommendedName>
        <fullName evidence="5">Hermansky-Pudlak syndrome 3 protein homolog</fullName>
    </recommendedName>
</protein>
<evidence type="ECO:0000313" key="3">
    <source>
        <dbReference type="EnsemblMetazoa" id="XP_003424594"/>
    </source>
</evidence>
<accession>A0A7M7GCN5</accession>
<dbReference type="InterPro" id="IPR029438">
    <property type="entry name" value="HPS3_C"/>
</dbReference>
<dbReference type="OrthoDB" id="10255480at2759"/>
<dbReference type="Proteomes" id="UP000002358">
    <property type="component" value="Chromosome 5"/>
</dbReference>
<keyword evidence="4" id="KW-1185">Reference proteome</keyword>
<evidence type="ECO:0000313" key="4">
    <source>
        <dbReference type="Proteomes" id="UP000002358"/>
    </source>
</evidence>
<evidence type="ECO:0000259" key="2">
    <source>
        <dbReference type="Pfam" id="PF14763"/>
    </source>
</evidence>
<dbReference type="Pfam" id="PF14763">
    <property type="entry name" value="HPS3_C"/>
    <property type="match status" value="2"/>
</dbReference>
<dbReference type="Pfam" id="PF14761">
    <property type="entry name" value="HPS3_N"/>
    <property type="match status" value="2"/>
</dbReference>
<dbReference type="KEGG" id="nvi:100679299"/>
<evidence type="ECO:0000259" key="1">
    <source>
        <dbReference type="Pfam" id="PF14761"/>
    </source>
</evidence>
<dbReference type="PANTHER" id="PTHR28633:SF1">
    <property type="entry name" value="BLOC-2 COMPLEX MEMBER HPS3"/>
    <property type="match status" value="1"/>
</dbReference>
<feature type="domain" description="BLOC-2 complex member HPS3 C-terminal" evidence="2">
    <location>
        <begin position="956"/>
        <end position="1092"/>
    </location>
</feature>
<dbReference type="InterPro" id="IPR029437">
    <property type="entry name" value="HPS3_N"/>
</dbReference>
<sequence>MVRVIPVHNFLEQNVSQTEEPTASCIASCPDGSEHLLLALPSHCVEVRELSSPELALVTGFPSVDLVSQIVHCAKGNYVATLETKLSRDSSFVRVYVNWASQERQPMRARIAGRVTPSLNRPQNSLEMIELPLNSKPTAIACCQTTGNLLVAAGNTLILHEFKIETQNPSKLKFIDFEARPWSLGLHFSPTRLDIVEDFVSVMDSSRFVVFRLTNPLYDDIDHLSSLTSTTSSSNDKTTISTDFCSLDTIDNSISTQASNELNLTKQKNNSNKKSNVDKNSNPRSFLNLSFKKIKKSACIDWDRLGNDEKLGLESLANEDIIDHNCQPFSINLPSICLERAGPGHTLNPFVLNSVDTEVYIKTSSPDSGWSENYVVKNILRLKIARANDFPQADGSNELFTSFVLKPLYLKTSHNNNGLKKSILRSERYKHLNGVTCLICTTQEGYIYHFGVESNDNNNPTCLTTYPFTAPVIHVALEYTVLHALTEAGLESYTLRLPHYVAKTTSQLQNLKAVCPDVSEPVCLIGLRPFLGVQKLLNSDNNIVLLSRAENTWTLYSLRLPRPENVYYDIVNAAKNHRTTSPSTYRHLLEEAHTMLRLAKDIADLHGNDNEVQTGDQKLESLYDQSCALLADYFIRSDSELERRLCIPYYKMSGLKPSEVLARKSTRNAPGLVSYVTDVLLNVRSGPEADALFQGQDIVEIISCESREELLKLVLSSVVLREYATEKLIKLLVNQQAEDDCAQLALTLLYIQAERQLQAETALEPVSDRFLLRTVVEYPHLLFDEEDFDSRNRAILSFSDFAATLICRKSAVFARILTELVDEEVLTLHQVMQVFLEYLPSRVGRDGHDAAAALQQFLETYLHSYFSKHQEMSYDFALVEAFKILVRSYLGKLMQSKIYKRDESLTSGEWHDEDAYLFESQRPKYLDKMPPCSKDFHRIMNAVDLDEFSRLNNAENDKAVRIEVLKLQSLMASDFLPAECLQEVEQFLDAEEVDGSLAFRTLCNRNTETVTHMLMDQCPQAVLQYAKDMYTKETEWKLLVDLLQQKISKNNSSQESRLFFEQTMIETLKYAAEVLPLKSLHYILPKDDEQAFQHYTEICSQIVHAAHVKSLLMETGRQLLSTLNL</sequence>
<feature type="domain" description="BLOC-2 complex member HPS3 C-terminal" evidence="2">
    <location>
        <begin position="566"/>
        <end position="834"/>
    </location>
</feature>
<dbReference type="AlphaFoldDB" id="A0A7M7GCN5"/>
<feature type="domain" description="BLOC-2 complex member HPS3 N-terminal" evidence="1">
    <location>
        <begin position="6"/>
        <end position="258"/>
    </location>
</feature>
<dbReference type="EnsemblMetazoa" id="XM_003424546">
    <property type="protein sequence ID" value="XP_003424594"/>
    <property type="gene ID" value="LOC100679299"/>
</dbReference>
<dbReference type="PANTHER" id="PTHR28633">
    <property type="entry name" value="HERMANSKY-PUDLAK SYNDROME 3 PROTEIN"/>
    <property type="match status" value="1"/>
</dbReference>
<organism evidence="3 4">
    <name type="scientific">Nasonia vitripennis</name>
    <name type="common">Parasitic wasp</name>
    <dbReference type="NCBI Taxonomy" id="7425"/>
    <lineage>
        <taxon>Eukaryota</taxon>
        <taxon>Metazoa</taxon>
        <taxon>Ecdysozoa</taxon>
        <taxon>Arthropoda</taxon>
        <taxon>Hexapoda</taxon>
        <taxon>Insecta</taxon>
        <taxon>Pterygota</taxon>
        <taxon>Neoptera</taxon>
        <taxon>Endopterygota</taxon>
        <taxon>Hymenoptera</taxon>
        <taxon>Apocrita</taxon>
        <taxon>Proctotrupomorpha</taxon>
        <taxon>Chalcidoidea</taxon>
        <taxon>Pteromalidae</taxon>
        <taxon>Pteromalinae</taxon>
        <taxon>Nasonia</taxon>
    </lineage>
</organism>
<dbReference type="GO" id="GO:0005737">
    <property type="term" value="C:cytoplasm"/>
    <property type="evidence" value="ECO:0007669"/>
    <property type="project" value="TreeGrafter"/>
</dbReference>
<feature type="domain" description="BLOC-2 complex member HPS3 N-terminal" evidence="1">
    <location>
        <begin position="388"/>
        <end position="551"/>
    </location>
</feature>
<dbReference type="InterPro" id="IPR017216">
    <property type="entry name" value="HPS3"/>
</dbReference>
<evidence type="ECO:0008006" key="5">
    <source>
        <dbReference type="Google" id="ProtNLM"/>
    </source>
</evidence>
<proteinExistence type="predicted"/>
<dbReference type="OMA" id="CIPYYKM"/>